<keyword evidence="10" id="KW-1133">Transmembrane helix</keyword>
<dbReference type="Gene3D" id="3.30.60.20">
    <property type="match status" value="1"/>
</dbReference>
<keyword evidence="5" id="KW-0479">Metal-binding</keyword>
<dbReference type="InterPro" id="IPR001849">
    <property type="entry name" value="PH_domain"/>
</dbReference>
<dbReference type="AlphaFoldDB" id="A0A671M3S0"/>
<dbReference type="Ensembl" id="ENSSANT00000028135.1">
    <property type="protein sequence ID" value="ENSSANP00000026413.1"/>
    <property type="gene ID" value="ENSSANG00000013253.1"/>
</dbReference>
<evidence type="ECO:0000256" key="1">
    <source>
        <dbReference type="ARBA" id="ARBA00004496"/>
    </source>
</evidence>
<organism evidence="14 15">
    <name type="scientific">Sinocyclocheilus anshuiensis</name>
    <dbReference type="NCBI Taxonomy" id="1608454"/>
    <lineage>
        <taxon>Eukaryota</taxon>
        <taxon>Metazoa</taxon>
        <taxon>Chordata</taxon>
        <taxon>Craniata</taxon>
        <taxon>Vertebrata</taxon>
        <taxon>Euteleostomi</taxon>
        <taxon>Actinopterygii</taxon>
        <taxon>Neopterygii</taxon>
        <taxon>Teleostei</taxon>
        <taxon>Ostariophysi</taxon>
        <taxon>Cypriniformes</taxon>
        <taxon>Cyprinidae</taxon>
        <taxon>Cyprininae</taxon>
        <taxon>Sinocyclocheilus</taxon>
    </lineage>
</organism>
<dbReference type="InterPro" id="IPR041020">
    <property type="entry name" value="PH_16"/>
</dbReference>
<dbReference type="Pfam" id="PF17838">
    <property type="entry name" value="PH_16"/>
    <property type="match status" value="1"/>
</dbReference>
<dbReference type="CDD" id="cd00160">
    <property type="entry name" value="RhoGEF"/>
    <property type="match status" value="1"/>
</dbReference>
<evidence type="ECO:0000256" key="9">
    <source>
        <dbReference type="SAM" id="Coils"/>
    </source>
</evidence>
<evidence type="ECO:0000256" key="2">
    <source>
        <dbReference type="ARBA" id="ARBA00022490"/>
    </source>
</evidence>
<dbReference type="InterPro" id="IPR046349">
    <property type="entry name" value="C1-like_sf"/>
</dbReference>
<dbReference type="SUPFAM" id="SSF50729">
    <property type="entry name" value="PH domain-like"/>
    <property type="match status" value="1"/>
</dbReference>
<dbReference type="InterPro" id="IPR002219">
    <property type="entry name" value="PKC_DAG/PE"/>
</dbReference>
<proteinExistence type="predicted"/>
<evidence type="ECO:0000256" key="3">
    <source>
        <dbReference type="ARBA" id="ARBA00022553"/>
    </source>
</evidence>
<accession>A0A671M3S0</accession>
<dbReference type="CDD" id="cd20877">
    <property type="entry name" value="C1_ARHGEF2"/>
    <property type="match status" value="1"/>
</dbReference>
<dbReference type="SUPFAM" id="SSF57889">
    <property type="entry name" value="Cysteine-rich domain"/>
    <property type="match status" value="1"/>
</dbReference>
<dbReference type="GO" id="GO:0005856">
    <property type="term" value="C:cytoskeleton"/>
    <property type="evidence" value="ECO:0007669"/>
    <property type="project" value="TreeGrafter"/>
</dbReference>
<keyword evidence="3" id="KW-0597">Phosphoprotein</keyword>
<dbReference type="Proteomes" id="UP000472260">
    <property type="component" value="Unassembled WGS sequence"/>
</dbReference>
<dbReference type="Gene3D" id="1.20.900.10">
    <property type="entry name" value="Dbl homology (DH) domain"/>
    <property type="match status" value="1"/>
</dbReference>
<feature type="domain" description="Phorbol-ester/DAG-type" evidence="13">
    <location>
        <begin position="18"/>
        <end position="65"/>
    </location>
</feature>
<keyword evidence="10" id="KW-0812">Transmembrane</keyword>
<dbReference type="Pfam" id="PF00130">
    <property type="entry name" value="C1_1"/>
    <property type="match status" value="1"/>
</dbReference>
<dbReference type="SMART" id="SM00233">
    <property type="entry name" value="PH"/>
    <property type="match status" value="1"/>
</dbReference>
<evidence type="ECO:0000259" key="13">
    <source>
        <dbReference type="PROSITE" id="PS50081"/>
    </source>
</evidence>
<keyword evidence="7" id="KW-0862">Zinc</keyword>
<dbReference type="PROSITE" id="PS00479">
    <property type="entry name" value="ZF_DAG_PE_1"/>
    <property type="match status" value="1"/>
</dbReference>
<feature type="coiled-coil region" evidence="9">
    <location>
        <begin position="758"/>
        <end position="802"/>
    </location>
</feature>
<keyword evidence="6" id="KW-0863">Zinc-finger</keyword>
<keyword evidence="15" id="KW-1185">Reference proteome</keyword>
<dbReference type="InterPro" id="IPR011993">
    <property type="entry name" value="PH-like_dom_sf"/>
</dbReference>
<dbReference type="GO" id="GO:0008017">
    <property type="term" value="F:microtubule binding"/>
    <property type="evidence" value="ECO:0007669"/>
    <property type="project" value="TreeGrafter"/>
</dbReference>
<dbReference type="PANTHER" id="PTHR13944">
    <property type="entry name" value="AGAP007712-PA"/>
    <property type="match status" value="1"/>
</dbReference>
<keyword evidence="4" id="KW-0344">Guanine-nucleotide releasing factor</keyword>
<evidence type="ECO:0000256" key="6">
    <source>
        <dbReference type="ARBA" id="ARBA00022771"/>
    </source>
</evidence>
<dbReference type="SUPFAM" id="SSF48065">
    <property type="entry name" value="DBL homology domain (DH-domain)"/>
    <property type="match status" value="1"/>
</dbReference>
<dbReference type="PANTHER" id="PTHR13944:SF20">
    <property type="entry name" value="RHO GUANINE NUCLEOTIDE EXCHANGE FACTOR 2"/>
    <property type="match status" value="1"/>
</dbReference>
<keyword evidence="8 9" id="KW-0175">Coiled coil</keyword>
<gene>
    <name evidence="14" type="primary">LOC107656624</name>
</gene>
<evidence type="ECO:0000256" key="4">
    <source>
        <dbReference type="ARBA" id="ARBA00022658"/>
    </source>
</evidence>
<dbReference type="SMART" id="SM00325">
    <property type="entry name" value="RhoGEF"/>
    <property type="match status" value="1"/>
</dbReference>
<keyword evidence="2" id="KW-0963">Cytoplasm</keyword>
<evidence type="ECO:0000259" key="11">
    <source>
        <dbReference type="PROSITE" id="PS50003"/>
    </source>
</evidence>
<feature type="domain" description="DH" evidence="12">
    <location>
        <begin position="214"/>
        <end position="411"/>
    </location>
</feature>
<dbReference type="GO" id="GO:0032587">
    <property type="term" value="C:ruffle membrane"/>
    <property type="evidence" value="ECO:0007669"/>
    <property type="project" value="TreeGrafter"/>
</dbReference>
<evidence type="ECO:0000313" key="14">
    <source>
        <dbReference type="Ensembl" id="ENSSANP00000026413.1"/>
    </source>
</evidence>
<protein>
    <submittedName>
        <fullName evidence="14">Rho guanine nucleotide exchange factor 2-like</fullName>
    </submittedName>
</protein>
<dbReference type="GO" id="GO:0045666">
    <property type="term" value="P:positive regulation of neuron differentiation"/>
    <property type="evidence" value="ECO:0007669"/>
    <property type="project" value="TreeGrafter"/>
</dbReference>
<name>A0A671M3S0_9TELE</name>
<dbReference type="GO" id="GO:0007015">
    <property type="term" value="P:actin filament organization"/>
    <property type="evidence" value="ECO:0007669"/>
    <property type="project" value="TreeGrafter"/>
</dbReference>
<dbReference type="Gene3D" id="2.30.29.30">
    <property type="entry name" value="Pleckstrin-homology domain (PH domain)/Phosphotyrosine-binding domain (PTB)"/>
    <property type="match status" value="1"/>
</dbReference>
<dbReference type="InterPro" id="IPR000219">
    <property type="entry name" value="DH_dom"/>
</dbReference>
<evidence type="ECO:0000256" key="10">
    <source>
        <dbReference type="SAM" id="Phobius"/>
    </source>
</evidence>
<reference evidence="14" key="2">
    <citation type="submission" date="2025-09" db="UniProtKB">
        <authorList>
            <consortium name="Ensembl"/>
        </authorList>
    </citation>
    <scope>IDENTIFICATION</scope>
</reference>
<dbReference type="InterPro" id="IPR051632">
    <property type="entry name" value="Rho_GEF"/>
</dbReference>
<dbReference type="PROSITE" id="PS50081">
    <property type="entry name" value="ZF_DAG_PE_2"/>
    <property type="match status" value="1"/>
</dbReference>
<dbReference type="SMART" id="SM00109">
    <property type="entry name" value="C1"/>
    <property type="match status" value="1"/>
</dbReference>
<feature type="domain" description="PH" evidence="11">
    <location>
        <begin position="451"/>
        <end position="552"/>
    </location>
</feature>
<dbReference type="PROSITE" id="PS50010">
    <property type="entry name" value="DH_2"/>
    <property type="match status" value="1"/>
</dbReference>
<dbReference type="GO" id="GO:0008270">
    <property type="term" value="F:zinc ion binding"/>
    <property type="evidence" value="ECO:0007669"/>
    <property type="project" value="UniProtKB-KW"/>
</dbReference>
<evidence type="ECO:0000256" key="8">
    <source>
        <dbReference type="ARBA" id="ARBA00023054"/>
    </source>
</evidence>
<dbReference type="PROSITE" id="PS50003">
    <property type="entry name" value="PH_DOMAIN"/>
    <property type="match status" value="1"/>
</dbReference>
<sequence>MREREREAREREARYSNGHLFNSLTVSGTTLCSACNKSITAKEALSCPTCNVTIHNRCRDTLPNCVKMKQKQQKLALMRNNSAYQNVTLRNKAHLKERPNSAIYPSDSLRQSLLGSRRGRSSLLLSKSVSTNNIAGTLNDDSPLGLRRILSQSTDSLNFRSRTMSMESLNDEGEGYFTSLLEDLEDEGQEFEADSWSMAVDSTYLQTHRKDVIKRQDVIYELIQTELHHVRTLRIMDGVFRRGMLEEVQLEPGVVHVLFPCLERLLTLHMHFLTQLLTRRAHSLQPESTNNFTITQISDLLIQQFSGQCADEMLKTYSEFCSRHMKAVKLYKELLARDKRLQLFIRRVSRRPLLRRHGFQECILLVTQRITKYPVLVQRIYDNTKGKTQEAAGLSQSMSCMRELLCSVDQQVLELERTQRLQEIRSRVDPRAEAKLRSGALFRPAELLRRQLIHEGTLLWKTPSSRLKDVQVMLMTDILVFLQEKDQRFIFASLDKSAVVSLQTLLVRDIANQERGLFLISSESSPPEMYELYAASKDDRNTWIRLIQQTISSCPSREEFPLIETEDKALLRRLKADIQQKDREVLELLQERVTLFSDLAEVMGGYEVMLASCSRNLFRAESPQAPRGEQLLTQAITEGKTDRMKQGCMRLVSPTSPPINISRPPKFPSLFGLVCVFIYLYYFYLYIILLFFCYVLHLNVFFVFQEVSQRLVNLSAQLHALQVCVHCKIHLSDFLQRARTVRSLSRDGASDFGSLGELALLQRQHSLLQEELVRLRGAEGKLRHSERARAQLEKQLRDLKTNSLWLRVNVALDNFTVHFPDINDIVKKQFISSRSFGKIPKHLNLKLPHLCLISKYALIFHNSFTSFFFFSSSSTDLQDIPEESECATDPRDREVSHC</sequence>
<dbReference type="GO" id="GO:0005737">
    <property type="term" value="C:cytoplasm"/>
    <property type="evidence" value="ECO:0007669"/>
    <property type="project" value="UniProtKB-SubCell"/>
</dbReference>
<evidence type="ECO:0000259" key="12">
    <source>
        <dbReference type="PROSITE" id="PS50010"/>
    </source>
</evidence>
<dbReference type="GO" id="GO:0005085">
    <property type="term" value="F:guanyl-nucleotide exchange factor activity"/>
    <property type="evidence" value="ECO:0007669"/>
    <property type="project" value="UniProtKB-KW"/>
</dbReference>
<dbReference type="GO" id="GO:0035023">
    <property type="term" value="P:regulation of Rho protein signal transduction"/>
    <property type="evidence" value="ECO:0007669"/>
    <property type="project" value="TreeGrafter"/>
</dbReference>
<dbReference type="Pfam" id="PF00621">
    <property type="entry name" value="RhoGEF"/>
    <property type="match status" value="1"/>
</dbReference>
<keyword evidence="10" id="KW-0472">Membrane</keyword>
<dbReference type="InterPro" id="IPR035899">
    <property type="entry name" value="DBL_dom_sf"/>
</dbReference>
<comment type="subcellular location">
    <subcellularLocation>
        <location evidence="1">Cytoplasm</location>
    </subcellularLocation>
</comment>
<dbReference type="GO" id="GO:0000902">
    <property type="term" value="P:cell morphogenesis"/>
    <property type="evidence" value="ECO:0007669"/>
    <property type="project" value="TreeGrafter"/>
</dbReference>
<reference evidence="14" key="1">
    <citation type="submission" date="2025-08" db="UniProtKB">
        <authorList>
            <consortium name="Ensembl"/>
        </authorList>
    </citation>
    <scope>IDENTIFICATION</scope>
</reference>
<evidence type="ECO:0000256" key="5">
    <source>
        <dbReference type="ARBA" id="ARBA00022723"/>
    </source>
</evidence>
<feature type="transmembrane region" description="Helical" evidence="10">
    <location>
        <begin position="670"/>
        <end position="696"/>
    </location>
</feature>
<evidence type="ECO:0000256" key="7">
    <source>
        <dbReference type="ARBA" id="ARBA00022833"/>
    </source>
</evidence>
<dbReference type="FunFam" id="2.30.29.30:FF:000021">
    <property type="entry name" value="Rho guanine nucleotide exchange factor 2"/>
    <property type="match status" value="1"/>
</dbReference>
<dbReference type="FunFam" id="1.20.900.10:FF:000004">
    <property type="entry name" value="Rho guanine nucleotide exchange factor 2"/>
    <property type="match status" value="1"/>
</dbReference>
<evidence type="ECO:0000313" key="15">
    <source>
        <dbReference type="Proteomes" id="UP000472260"/>
    </source>
</evidence>